<sequence length="64" mass="6973">MGGGQNAFKYNKGCRDTCERIVAKGKSKKLSLIAVANKLLEQAFAVAKFGLSYDENYVSVLAKE</sequence>
<accession>A0A4Q0NNH3</accession>
<dbReference type="AlphaFoldDB" id="A0A4Q0NNH3"/>
<comment type="caution">
    <text evidence="1">The sequence shown here is derived from an EMBL/GenBank/DDBJ whole genome shotgun (WGS) entry which is preliminary data.</text>
</comment>
<dbReference type="Proteomes" id="UP000289821">
    <property type="component" value="Unassembled WGS sequence"/>
</dbReference>
<evidence type="ECO:0000313" key="2">
    <source>
        <dbReference type="Proteomes" id="UP000289821"/>
    </source>
</evidence>
<proteinExistence type="predicted"/>
<evidence type="ECO:0000313" key="1">
    <source>
        <dbReference type="EMBL" id="RXG11514.1"/>
    </source>
</evidence>
<gene>
    <name evidence="1" type="ORF">DSM04_1106</name>
</gene>
<dbReference type="EMBL" id="QOVI01000010">
    <property type="protein sequence ID" value="RXG11514.1"/>
    <property type="molecule type" value="Genomic_DNA"/>
</dbReference>
<organism evidence="1 2">
    <name type="scientific">Leeuwenhoekiella aestuarii</name>
    <dbReference type="NCBI Taxonomy" id="2249426"/>
    <lineage>
        <taxon>Bacteria</taxon>
        <taxon>Pseudomonadati</taxon>
        <taxon>Bacteroidota</taxon>
        <taxon>Flavobacteriia</taxon>
        <taxon>Flavobacteriales</taxon>
        <taxon>Flavobacteriaceae</taxon>
        <taxon>Leeuwenhoekiella</taxon>
    </lineage>
</organism>
<evidence type="ECO:0008006" key="3">
    <source>
        <dbReference type="Google" id="ProtNLM"/>
    </source>
</evidence>
<protein>
    <recommendedName>
        <fullName evidence="3">Transposase IS116/IS110/IS902 family protein</fullName>
    </recommendedName>
</protein>
<reference evidence="1 2" key="1">
    <citation type="submission" date="2018-07" db="EMBL/GenBank/DDBJ databases">
        <title>Leeuwenhoekiella genomics.</title>
        <authorList>
            <person name="Tahon G."/>
            <person name="Willems A."/>
        </authorList>
    </citation>
    <scope>NUCLEOTIDE SEQUENCE [LARGE SCALE GENOMIC DNA]</scope>
    <source>
        <strain evidence="1 2">R-50232</strain>
    </source>
</reference>
<name>A0A4Q0NNH3_9FLAO</name>
<keyword evidence="2" id="KW-1185">Reference proteome</keyword>